<organism evidence="1 2">
    <name type="scientific">Agrobacterium arsenijevicii</name>
    <dbReference type="NCBI Taxonomy" id="1585697"/>
    <lineage>
        <taxon>Bacteria</taxon>
        <taxon>Pseudomonadati</taxon>
        <taxon>Pseudomonadota</taxon>
        <taxon>Alphaproteobacteria</taxon>
        <taxon>Hyphomicrobiales</taxon>
        <taxon>Rhizobiaceae</taxon>
        <taxon>Rhizobium/Agrobacterium group</taxon>
        <taxon>Agrobacterium</taxon>
    </lineage>
</organism>
<proteinExistence type="predicted"/>
<sequence>MLKAQVLGREALMRRLNTIAPNIEKYTADEKKSVGDELADAVRLSAPTGETLDYMESIQADLIADRPAQEQVGTRASKDPSAVGLFAKFIWRFLEFGTRPHNVAKDGGTVLGKKQTTGSGAIMHPGSAAKPHIFPIYRAMKPKIRRRIRNAVNRAIRQARRK</sequence>
<dbReference type="Proteomes" id="UP000032564">
    <property type="component" value="Unassembled WGS sequence"/>
</dbReference>
<keyword evidence="2" id="KW-1185">Reference proteome</keyword>
<reference evidence="1 2" key="1">
    <citation type="submission" date="2014-12" db="EMBL/GenBank/DDBJ databases">
        <authorList>
            <person name="Kuzmanovic N."/>
            <person name="Pulawska J."/>
            <person name="Obradovic A."/>
        </authorList>
    </citation>
    <scope>NUCLEOTIDE SEQUENCE [LARGE SCALE GENOMIC DNA]</scope>
    <source>
        <strain evidence="1 2">KFB 330</strain>
    </source>
</reference>
<name>A0ABR5D871_9HYPH</name>
<dbReference type="EMBL" id="JWIT01000007">
    <property type="protein sequence ID" value="KJF73255.1"/>
    <property type="molecule type" value="Genomic_DNA"/>
</dbReference>
<protein>
    <submittedName>
        <fullName evidence="1">Phage protein, HK97 gp10 family</fullName>
    </submittedName>
</protein>
<comment type="caution">
    <text evidence="1">The sequence shown here is derived from an EMBL/GenBank/DDBJ whole genome shotgun (WGS) entry which is preliminary data.</text>
</comment>
<accession>A0ABR5D871</accession>
<evidence type="ECO:0000313" key="1">
    <source>
        <dbReference type="EMBL" id="KJF73255.1"/>
    </source>
</evidence>
<gene>
    <name evidence="1" type="ORF">RP75_13280</name>
</gene>
<evidence type="ECO:0000313" key="2">
    <source>
        <dbReference type="Proteomes" id="UP000032564"/>
    </source>
</evidence>